<comment type="caution">
    <text evidence="2">The sequence shown here is derived from an EMBL/GenBank/DDBJ whole genome shotgun (WGS) entry which is preliminary data.</text>
</comment>
<evidence type="ECO:0000313" key="3">
    <source>
        <dbReference type="Proteomes" id="UP001066276"/>
    </source>
</evidence>
<evidence type="ECO:0000256" key="1">
    <source>
        <dbReference type="SAM" id="MobiDB-lite"/>
    </source>
</evidence>
<organism evidence="2 3">
    <name type="scientific">Pleurodeles waltl</name>
    <name type="common">Iberian ribbed newt</name>
    <dbReference type="NCBI Taxonomy" id="8319"/>
    <lineage>
        <taxon>Eukaryota</taxon>
        <taxon>Metazoa</taxon>
        <taxon>Chordata</taxon>
        <taxon>Craniata</taxon>
        <taxon>Vertebrata</taxon>
        <taxon>Euteleostomi</taxon>
        <taxon>Amphibia</taxon>
        <taxon>Batrachia</taxon>
        <taxon>Caudata</taxon>
        <taxon>Salamandroidea</taxon>
        <taxon>Salamandridae</taxon>
        <taxon>Pleurodelinae</taxon>
        <taxon>Pleurodeles</taxon>
    </lineage>
</organism>
<feature type="compositionally biased region" description="Basic and acidic residues" evidence="1">
    <location>
        <begin position="364"/>
        <end position="377"/>
    </location>
</feature>
<accession>A0AAV7UPT3</accession>
<reference evidence="2" key="1">
    <citation type="journal article" date="2022" name="bioRxiv">
        <title>Sequencing and chromosome-scale assembly of the giantPleurodeles waltlgenome.</title>
        <authorList>
            <person name="Brown T."/>
            <person name="Elewa A."/>
            <person name="Iarovenko S."/>
            <person name="Subramanian E."/>
            <person name="Araus A.J."/>
            <person name="Petzold A."/>
            <person name="Susuki M."/>
            <person name="Suzuki K.-i.T."/>
            <person name="Hayashi T."/>
            <person name="Toyoda A."/>
            <person name="Oliveira C."/>
            <person name="Osipova E."/>
            <person name="Leigh N.D."/>
            <person name="Simon A."/>
            <person name="Yun M.H."/>
        </authorList>
    </citation>
    <scope>NUCLEOTIDE SEQUENCE</scope>
    <source>
        <strain evidence="2">20211129_DDA</strain>
        <tissue evidence="2">Liver</tissue>
    </source>
</reference>
<gene>
    <name evidence="2" type="ORF">NDU88_000375</name>
</gene>
<dbReference type="AlphaFoldDB" id="A0AAV7UPT3"/>
<proteinExistence type="predicted"/>
<dbReference type="Proteomes" id="UP001066276">
    <property type="component" value="Chromosome 2_2"/>
</dbReference>
<sequence>MFQERTVPVAQQHEHEAGLMMALRCGEQKVSLASTRSLPQAQLQDQTVEPITLTPRDHYAGETIGSGATSASRNSGPFALPTSPGAQYSSKDLMTQHARPSLQTLSARSITDCTRTEGAREYITPHRTQINYQERQMATRRAQPFQSTESAQITSPVDNRELALHPAVNAIHHVPNGRDPNHWVSSKALPVGQATSDPVEQDSLDLMFIPHYTSKGLIDILNRGNLLRLFPQIPSLRYITSEDMEWVPHCDGPTLSSDPPYPGAPAVQSFLRNFWVTTGRKGTLRSDLGKQEEEPEKNGTLREKKTASGAEKETVTDPRTAREQEDIGTTSSHPREGRTRRQYPKTPATLWEERGLRRCVGRVEQNKGGKEESKEGR</sequence>
<dbReference type="EMBL" id="JANPWB010000004">
    <property type="protein sequence ID" value="KAJ1191058.1"/>
    <property type="molecule type" value="Genomic_DNA"/>
</dbReference>
<feature type="compositionally biased region" description="Polar residues" evidence="1">
    <location>
        <begin position="66"/>
        <end position="75"/>
    </location>
</feature>
<feature type="compositionally biased region" description="Basic and acidic residues" evidence="1">
    <location>
        <begin position="287"/>
        <end position="325"/>
    </location>
</feature>
<feature type="region of interest" description="Disordered" evidence="1">
    <location>
        <begin position="57"/>
        <end position="78"/>
    </location>
</feature>
<evidence type="ECO:0000313" key="2">
    <source>
        <dbReference type="EMBL" id="KAJ1191058.1"/>
    </source>
</evidence>
<name>A0AAV7UPT3_PLEWA</name>
<feature type="region of interest" description="Disordered" evidence="1">
    <location>
        <begin position="282"/>
        <end position="377"/>
    </location>
</feature>
<keyword evidence="3" id="KW-1185">Reference proteome</keyword>
<protein>
    <submittedName>
        <fullName evidence="2">Uncharacterized protein</fullName>
    </submittedName>
</protein>